<dbReference type="InterPro" id="IPR008599">
    <property type="entry name" value="Diacid_rec"/>
</dbReference>
<dbReference type="InterPro" id="IPR042070">
    <property type="entry name" value="PucR_C-HTH_sf"/>
</dbReference>
<reference evidence="3 4" key="1">
    <citation type="journal article" date="2014" name="Int. J. Syst. Evol. Microbiol.">
        <title>Complete genome sequence of Corynebacterium casei LMG S-19264T (=DSM 44701T), isolated from a smear-ripened cheese.</title>
        <authorList>
            <consortium name="US DOE Joint Genome Institute (JGI-PGF)"/>
            <person name="Walter F."/>
            <person name="Albersmeier A."/>
            <person name="Kalinowski J."/>
            <person name="Ruckert C."/>
        </authorList>
    </citation>
    <scope>NUCLEOTIDE SEQUENCE [LARGE SCALE GENOMIC DNA]</scope>
    <source>
        <strain evidence="3 4">KCTC 19473</strain>
    </source>
</reference>
<dbReference type="PANTHER" id="PTHR33744:SF15">
    <property type="entry name" value="CARBOHYDRATE DIACID REGULATOR"/>
    <property type="match status" value="1"/>
</dbReference>
<name>A0A919CJY8_9ACTN</name>
<proteinExistence type="predicted"/>
<dbReference type="InterPro" id="IPR025736">
    <property type="entry name" value="PucR_C-HTH_dom"/>
</dbReference>
<dbReference type="InterPro" id="IPR051448">
    <property type="entry name" value="CdaR-like_regulators"/>
</dbReference>
<dbReference type="RefSeq" id="WP_193518285.1">
    <property type="nucleotide sequence ID" value="NZ_BMXL01000020.1"/>
</dbReference>
<protein>
    <submittedName>
        <fullName evidence="3">Transcriptional regulator</fullName>
    </submittedName>
</protein>
<dbReference type="PANTHER" id="PTHR33744">
    <property type="entry name" value="CARBOHYDRATE DIACID REGULATOR"/>
    <property type="match status" value="1"/>
</dbReference>
<feature type="domain" description="Putative sugar diacid recognition" evidence="1">
    <location>
        <begin position="10"/>
        <end position="139"/>
    </location>
</feature>
<dbReference type="Pfam" id="PF13556">
    <property type="entry name" value="HTH_30"/>
    <property type="match status" value="1"/>
</dbReference>
<keyword evidence="4" id="KW-1185">Reference proteome</keyword>
<organism evidence="3 4">
    <name type="scientific">Nocardiopsis kunsanensis</name>
    <dbReference type="NCBI Taxonomy" id="141693"/>
    <lineage>
        <taxon>Bacteria</taxon>
        <taxon>Bacillati</taxon>
        <taxon>Actinomycetota</taxon>
        <taxon>Actinomycetes</taxon>
        <taxon>Streptosporangiales</taxon>
        <taxon>Nocardiopsidaceae</taxon>
        <taxon>Nocardiopsis</taxon>
    </lineage>
</organism>
<dbReference type="AlphaFoldDB" id="A0A919CJY8"/>
<accession>A0A919CJY8</accession>
<dbReference type="Proteomes" id="UP000654947">
    <property type="component" value="Unassembled WGS sequence"/>
</dbReference>
<evidence type="ECO:0000313" key="3">
    <source>
        <dbReference type="EMBL" id="GHD31069.1"/>
    </source>
</evidence>
<dbReference type="Pfam" id="PF05651">
    <property type="entry name" value="Diacid_rec"/>
    <property type="match status" value="1"/>
</dbReference>
<dbReference type="EMBL" id="BMXL01000020">
    <property type="protein sequence ID" value="GHD31069.1"/>
    <property type="molecule type" value="Genomic_DNA"/>
</dbReference>
<evidence type="ECO:0000259" key="1">
    <source>
        <dbReference type="Pfam" id="PF05651"/>
    </source>
</evidence>
<comment type="caution">
    <text evidence="3">The sequence shown here is derived from an EMBL/GenBank/DDBJ whole genome shotgun (WGS) entry which is preliminary data.</text>
</comment>
<evidence type="ECO:0000313" key="4">
    <source>
        <dbReference type="Proteomes" id="UP000654947"/>
    </source>
</evidence>
<sequence length="367" mass="39119">MAHSRRRPPLSSDLAQRVVDLIAPTISHNINVMDEHGTIIACLDPERLGTLHRGAQRVIAEGRTIRVENPEPGTSDRPGVNEPLVVDGELRGVVGVTGPPQVVAALARVVALTVQLLIAQEYEQDAATRRHTDARDLIAALSAGTTRPDAARVRLAATGLSPPWSIALWTSERPREDSAAAPPPSAATAVTRINTDSGRRAAVLHGALWLVSSGPPPRPDAAGLPPGCRHTRTEPTDDVEVLLAHAEESRALCRYGALLPVLGADGPWSRETAVAAAHLPRRSLERLARRAATLSPAHRSTVTAVGSTISMQAAADSMYVHRNTLLQRVERIRSLTGLDIRRGDDRGSLDLALYALTALGESHIHAG</sequence>
<evidence type="ECO:0000259" key="2">
    <source>
        <dbReference type="Pfam" id="PF13556"/>
    </source>
</evidence>
<dbReference type="Gene3D" id="1.10.10.2840">
    <property type="entry name" value="PucR C-terminal helix-turn-helix domain"/>
    <property type="match status" value="1"/>
</dbReference>
<gene>
    <name evidence="3" type="ORF">GCM10007147_33540</name>
</gene>
<feature type="domain" description="PucR C-terminal helix-turn-helix" evidence="2">
    <location>
        <begin position="310"/>
        <end position="354"/>
    </location>
</feature>